<protein>
    <submittedName>
        <fullName evidence="1">Mitomycin resistance protein</fullName>
    </submittedName>
</protein>
<dbReference type="Proteomes" id="UP000241421">
    <property type="component" value="Unassembled WGS sequence"/>
</dbReference>
<dbReference type="RefSeq" id="WP_106757729.1">
    <property type="nucleotide sequence ID" value="NZ_PXWF02000202.1"/>
</dbReference>
<gene>
    <name evidence="1" type="ORF">C7C56_012545</name>
</gene>
<sequence length="98" mass="10965">MNPSKVDRNKLERLEQLPNIGKACAADLRQLGIETPQGLIGRNACDLYEELCIVTGVRHDPCMLDTFMSIVSFMEGGPALPWWSFTEQRKRMLKAAAA</sequence>
<dbReference type="Pfam" id="PF11731">
    <property type="entry name" value="Cdd1"/>
    <property type="match status" value="1"/>
</dbReference>
<dbReference type="EMBL" id="PXWF02000202">
    <property type="protein sequence ID" value="PWF48378.1"/>
    <property type="molecule type" value="Genomic_DNA"/>
</dbReference>
<dbReference type="Gene3D" id="1.10.150.20">
    <property type="entry name" value="5' to 3' exonuclease, C-terminal subdomain"/>
    <property type="match status" value="1"/>
</dbReference>
<comment type="caution">
    <text evidence="1">The sequence shown here is derived from an EMBL/GenBank/DDBJ whole genome shotgun (WGS) entry which is preliminary data.</text>
</comment>
<accession>A0A2U2HLH9</accession>
<name>A0A2U2HLH9_9BURK</name>
<keyword evidence="2" id="KW-1185">Reference proteome</keyword>
<proteinExistence type="predicted"/>
<organism evidence="1 2">
    <name type="scientific">Massilia glaciei</name>
    <dbReference type="NCBI Taxonomy" id="1524097"/>
    <lineage>
        <taxon>Bacteria</taxon>
        <taxon>Pseudomonadati</taxon>
        <taxon>Pseudomonadota</taxon>
        <taxon>Betaproteobacteria</taxon>
        <taxon>Burkholderiales</taxon>
        <taxon>Oxalobacteraceae</taxon>
        <taxon>Telluria group</taxon>
        <taxon>Massilia</taxon>
    </lineage>
</organism>
<dbReference type="AlphaFoldDB" id="A0A2U2HLH9"/>
<reference evidence="1 2" key="1">
    <citation type="submission" date="2018-04" db="EMBL/GenBank/DDBJ databases">
        <title>Massilia violaceinigra sp. nov., a novel purple-pigmented bacterium isolated from Tianshan glacier, Xinjiang, China.</title>
        <authorList>
            <person name="Wang H."/>
        </authorList>
    </citation>
    <scope>NUCLEOTIDE SEQUENCE [LARGE SCALE GENOMIC DNA]</scope>
    <source>
        <strain evidence="1 2">B448-2</strain>
    </source>
</reference>
<evidence type="ECO:0000313" key="1">
    <source>
        <dbReference type="EMBL" id="PWF48378.1"/>
    </source>
</evidence>
<dbReference type="InterPro" id="IPR021725">
    <property type="entry name" value="Cdd1"/>
</dbReference>
<evidence type="ECO:0000313" key="2">
    <source>
        <dbReference type="Proteomes" id="UP000241421"/>
    </source>
</evidence>
<dbReference type="OrthoDB" id="7173324at2"/>